<dbReference type="AlphaFoldDB" id="A0AB37UB35"/>
<evidence type="ECO:0000313" key="1">
    <source>
        <dbReference type="EMBL" id="RUT02661.1"/>
    </source>
</evidence>
<organism evidence="1 2">
    <name type="scientific">Chroococcidiopsis cubana SAG 39.79</name>
    <dbReference type="NCBI Taxonomy" id="388085"/>
    <lineage>
        <taxon>Bacteria</taxon>
        <taxon>Bacillati</taxon>
        <taxon>Cyanobacteriota</taxon>
        <taxon>Cyanophyceae</taxon>
        <taxon>Chroococcidiopsidales</taxon>
        <taxon>Chroococcidiopsidaceae</taxon>
        <taxon>Chroococcidiopsis</taxon>
    </lineage>
</organism>
<keyword evidence="2" id="KW-1185">Reference proteome</keyword>
<sequence length="81" mass="8836">MNFSDIIGSLQLAQRFRKAVPQAKQYFDRKSVHIWSGVVPGVQHLGQNFNVVIVSGETFFAAASKYSGGIPNAEAKPPLAF</sequence>
<gene>
    <name evidence="1" type="ORF">DSM107010_62390</name>
</gene>
<evidence type="ECO:0000313" key="2">
    <source>
        <dbReference type="Proteomes" id="UP000282574"/>
    </source>
</evidence>
<proteinExistence type="predicted"/>
<name>A0AB37UB35_9CYAN</name>
<reference evidence="1 2" key="1">
    <citation type="journal article" date="2019" name="Genome Biol. Evol.">
        <title>Day and night: Metabolic profiles and evolutionary relationships of six axenic non-marine cyanobacteria.</title>
        <authorList>
            <person name="Will S.E."/>
            <person name="Henke P."/>
            <person name="Boedeker C."/>
            <person name="Huang S."/>
            <person name="Brinkmann H."/>
            <person name="Rohde M."/>
            <person name="Jarek M."/>
            <person name="Friedl T."/>
            <person name="Seufert S."/>
            <person name="Schumacher M."/>
            <person name="Overmann J."/>
            <person name="Neumann-Schaal M."/>
            <person name="Petersen J."/>
        </authorList>
    </citation>
    <scope>NUCLEOTIDE SEQUENCE [LARGE SCALE GENOMIC DNA]</scope>
    <source>
        <strain evidence="1 2">SAG 39.79</strain>
    </source>
</reference>
<dbReference type="Proteomes" id="UP000282574">
    <property type="component" value="Unassembled WGS sequence"/>
</dbReference>
<comment type="caution">
    <text evidence="1">The sequence shown here is derived from an EMBL/GenBank/DDBJ whole genome shotgun (WGS) entry which is preliminary data.</text>
</comment>
<protein>
    <submittedName>
        <fullName evidence="1">Uncharacterized protein</fullName>
    </submittedName>
</protein>
<accession>A0AB37UB35</accession>
<dbReference type="EMBL" id="RSCK01000107">
    <property type="protein sequence ID" value="RUT02661.1"/>
    <property type="molecule type" value="Genomic_DNA"/>
</dbReference>